<organism evidence="1 2">
    <name type="scientific">Phialemonium thermophilum</name>
    <dbReference type="NCBI Taxonomy" id="223376"/>
    <lineage>
        <taxon>Eukaryota</taxon>
        <taxon>Fungi</taxon>
        <taxon>Dikarya</taxon>
        <taxon>Ascomycota</taxon>
        <taxon>Pezizomycotina</taxon>
        <taxon>Sordariomycetes</taxon>
        <taxon>Sordariomycetidae</taxon>
        <taxon>Cephalothecales</taxon>
        <taxon>Cephalothecaceae</taxon>
        <taxon>Phialemonium</taxon>
    </lineage>
</organism>
<evidence type="ECO:0000313" key="2">
    <source>
        <dbReference type="Proteomes" id="UP001586593"/>
    </source>
</evidence>
<sequence>MENRRTLPERVPTPPKLTRRYRIVDNIACQSTGLDQYLQKDGLLCHVQIDIVLKMSLHENPRIYMHL</sequence>
<proteinExistence type="predicted"/>
<reference evidence="1 2" key="1">
    <citation type="journal article" date="2024" name="Commun. Biol.">
        <title>Comparative genomic analysis of thermophilic fungi reveals convergent evolutionary adaptations and gene losses.</title>
        <authorList>
            <person name="Steindorff A.S."/>
            <person name="Aguilar-Pontes M.V."/>
            <person name="Robinson A.J."/>
            <person name="Andreopoulos B."/>
            <person name="LaButti K."/>
            <person name="Kuo A."/>
            <person name="Mondo S."/>
            <person name="Riley R."/>
            <person name="Otillar R."/>
            <person name="Haridas S."/>
            <person name="Lipzen A."/>
            <person name="Grimwood J."/>
            <person name="Schmutz J."/>
            <person name="Clum A."/>
            <person name="Reid I.D."/>
            <person name="Moisan M.C."/>
            <person name="Butler G."/>
            <person name="Nguyen T.T.M."/>
            <person name="Dewar K."/>
            <person name="Conant G."/>
            <person name="Drula E."/>
            <person name="Henrissat B."/>
            <person name="Hansel C."/>
            <person name="Singer S."/>
            <person name="Hutchinson M.I."/>
            <person name="de Vries R.P."/>
            <person name="Natvig D.O."/>
            <person name="Powell A.J."/>
            <person name="Tsang A."/>
            <person name="Grigoriev I.V."/>
        </authorList>
    </citation>
    <scope>NUCLEOTIDE SEQUENCE [LARGE SCALE GENOMIC DNA]</scope>
    <source>
        <strain evidence="1 2">ATCC 24622</strain>
    </source>
</reference>
<protein>
    <submittedName>
        <fullName evidence="1">Uncharacterized protein</fullName>
    </submittedName>
</protein>
<dbReference type="EMBL" id="JAZHXJ010000003">
    <property type="protein sequence ID" value="KAL1884205.1"/>
    <property type="molecule type" value="Genomic_DNA"/>
</dbReference>
<dbReference type="Proteomes" id="UP001586593">
    <property type="component" value="Unassembled WGS sequence"/>
</dbReference>
<accession>A0ABR3Y8A5</accession>
<evidence type="ECO:0000313" key="1">
    <source>
        <dbReference type="EMBL" id="KAL1884205.1"/>
    </source>
</evidence>
<keyword evidence="2" id="KW-1185">Reference proteome</keyword>
<name>A0ABR3Y8A5_9PEZI</name>
<comment type="caution">
    <text evidence="1">The sequence shown here is derived from an EMBL/GenBank/DDBJ whole genome shotgun (WGS) entry which is preliminary data.</text>
</comment>
<gene>
    <name evidence="1" type="ORF">VTK73DRAFT_5341</name>
</gene>